<dbReference type="AlphaFoldDB" id="A0A1Z4N8T6"/>
<evidence type="ECO:0000313" key="2">
    <source>
        <dbReference type="Proteomes" id="UP000218785"/>
    </source>
</evidence>
<dbReference type="KEGG" id="ttq:NIES37_61470"/>
<dbReference type="PANTHER" id="PTHR37946:SF1">
    <property type="entry name" value="SLL1969 PROTEIN"/>
    <property type="match status" value="1"/>
</dbReference>
<proteinExistence type="predicted"/>
<gene>
    <name evidence="1" type="ORF">NIES37_61470</name>
</gene>
<name>A0A1Z4N8T6_9CYAN</name>
<organism evidence="1 2">
    <name type="scientific">Tolypothrix tenuis PCC 7101</name>
    <dbReference type="NCBI Taxonomy" id="231146"/>
    <lineage>
        <taxon>Bacteria</taxon>
        <taxon>Bacillati</taxon>
        <taxon>Cyanobacteriota</taxon>
        <taxon>Cyanophyceae</taxon>
        <taxon>Nostocales</taxon>
        <taxon>Tolypothrichaceae</taxon>
        <taxon>Tolypothrix</taxon>
    </lineage>
</organism>
<dbReference type="SUPFAM" id="SSF53474">
    <property type="entry name" value="alpha/beta-Hydrolases"/>
    <property type="match status" value="1"/>
</dbReference>
<dbReference type="PANTHER" id="PTHR37946">
    <property type="entry name" value="SLL1969 PROTEIN"/>
    <property type="match status" value="1"/>
</dbReference>
<dbReference type="Proteomes" id="UP000218785">
    <property type="component" value="Chromosome"/>
</dbReference>
<protein>
    <submittedName>
        <fullName evidence="1">Uncharacterized protein</fullName>
    </submittedName>
</protein>
<accession>A0A1Z4N8T6</accession>
<evidence type="ECO:0000313" key="1">
    <source>
        <dbReference type="EMBL" id="BAZ02139.1"/>
    </source>
</evidence>
<keyword evidence="2" id="KW-1185">Reference proteome</keyword>
<dbReference type="Gene3D" id="3.40.50.1820">
    <property type="entry name" value="alpha/beta hydrolase"/>
    <property type="match status" value="1"/>
</dbReference>
<dbReference type="RefSeq" id="WP_096582146.1">
    <property type="nucleotide sequence ID" value="NZ_CAWNJS010000001.1"/>
</dbReference>
<sequence length="446" mass="50283">MGSNPIVLIHGYSASGESFKVWEKKLETRGYDVSTIHVCSYVTLTNEVTIKDIAEGFDRALSIEGGLDPDQEFDAIVHSTGMLVIRAWLTAYSQKRRNRLKHVIGLAPATFGSPLAHKGRSWLGAMFKGNKEFGPDFLEAGDLVLDGLELGSKFTWDLAHKDLFGSEIFYGNKNDTPYVFTFCGTNPYSGLAKLVSDPGTDGTVRWAGCGLNSRKILLDLTKQQEEEQRIDFDGSKNDGIASTVLVEGLNHQTIMSNPRDELVDAVCEALQFTPEQKIQDWQIKTTEKLSPKTIDLWQQFVVRAVDERDDPIPDYHIQVFTQGNDNFQAIDNFAANVHTYSGDKSLRCFYVNLNRILNPQNLQQPTNLPNLMMRVIASSGSQLIDYLGVNNKGEWDAQMDISYLLRESKVRLFWPFTTTLIELKLNREPRKDVAKFLQRLQQLSSN</sequence>
<dbReference type="EMBL" id="AP018248">
    <property type="protein sequence ID" value="BAZ02139.1"/>
    <property type="molecule type" value="Genomic_DNA"/>
</dbReference>
<dbReference type="InterPro" id="IPR029058">
    <property type="entry name" value="AB_hydrolase_fold"/>
</dbReference>
<reference evidence="1 2" key="1">
    <citation type="submission" date="2017-06" db="EMBL/GenBank/DDBJ databases">
        <title>Genome sequencing of cyanobaciteial culture collection at National Institute for Environmental Studies (NIES).</title>
        <authorList>
            <person name="Hirose Y."/>
            <person name="Shimura Y."/>
            <person name="Fujisawa T."/>
            <person name="Nakamura Y."/>
            <person name="Kawachi M."/>
        </authorList>
    </citation>
    <scope>NUCLEOTIDE SEQUENCE [LARGE SCALE GENOMIC DNA]</scope>
    <source>
        <strain evidence="1 2">NIES-37</strain>
    </source>
</reference>